<accession>A0A0V7ZMC4</accession>
<keyword evidence="2" id="KW-0812">Transmembrane</keyword>
<keyword evidence="1" id="KW-0175">Coiled coil</keyword>
<gene>
    <name evidence="3" type="ORF">BC008_22880</name>
</gene>
<evidence type="ECO:0000256" key="1">
    <source>
        <dbReference type="SAM" id="Coils"/>
    </source>
</evidence>
<organism evidence="3 4">
    <name type="scientific">Mastigocoleus testarum BC008</name>
    <dbReference type="NCBI Taxonomy" id="371196"/>
    <lineage>
        <taxon>Bacteria</taxon>
        <taxon>Bacillati</taxon>
        <taxon>Cyanobacteriota</taxon>
        <taxon>Cyanophyceae</taxon>
        <taxon>Nostocales</taxon>
        <taxon>Hapalosiphonaceae</taxon>
        <taxon>Mastigocoleus</taxon>
    </lineage>
</organism>
<dbReference type="EMBL" id="LMTZ01000103">
    <property type="protein sequence ID" value="KST65828.1"/>
    <property type="molecule type" value="Genomic_DNA"/>
</dbReference>
<sequence>MSDTVETNKTPTFPKIKLILIGVSATIVTGAAIYGIGWWQGRSHVSVNNEEITEEIKSVRQELQQTQNQLEAVRNYGYLMQARAALYHSAVDLDQRNFGTANTRLQEASTALGEVKDNSGTLDINKISSLQKNISQTNINVAVNLQKQRRQILKHVNQLNSLIPEETPINNPTSEEKTEK</sequence>
<keyword evidence="2" id="KW-1133">Transmembrane helix</keyword>
<evidence type="ECO:0000313" key="3">
    <source>
        <dbReference type="EMBL" id="KST65828.1"/>
    </source>
</evidence>
<dbReference type="InterPro" id="IPR038499">
    <property type="entry name" value="BRO1_sf"/>
</dbReference>
<keyword evidence="4" id="KW-1185">Reference proteome</keyword>
<comment type="caution">
    <text evidence="3">The sequence shown here is derived from an EMBL/GenBank/DDBJ whole genome shotgun (WGS) entry which is preliminary data.</text>
</comment>
<reference evidence="3 4" key="1">
    <citation type="journal article" date="2015" name="Genome Announc.">
        <title>Draft Genome of the Euendolithic (true boring) Cyanobacterium Mastigocoleus testarum strain BC008.</title>
        <authorList>
            <person name="Guida B.S."/>
            <person name="Garcia-Pichel F."/>
        </authorList>
    </citation>
    <scope>NUCLEOTIDE SEQUENCE [LARGE SCALE GENOMIC DNA]</scope>
    <source>
        <strain evidence="3 4">BC008</strain>
    </source>
</reference>
<dbReference type="AlphaFoldDB" id="A0A0V7ZMC4"/>
<dbReference type="RefSeq" id="WP_027842839.1">
    <property type="nucleotide sequence ID" value="NZ_LMTZ01000103.1"/>
</dbReference>
<name>A0A0V7ZMC4_9CYAN</name>
<evidence type="ECO:0000313" key="4">
    <source>
        <dbReference type="Proteomes" id="UP000053372"/>
    </source>
</evidence>
<feature type="coiled-coil region" evidence="1">
    <location>
        <begin position="49"/>
        <end position="76"/>
    </location>
</feature>
<dbReference type="Gene3D" id="1.25.40.280">
    <property type="entry name" value="alix/aip1 like domains"/>
    <property type="match status" value="1"/>
</dbReference>
<feature type="transmembrane region" description="Helical" evidence="2">
    <location>
        <begin position="18"/>
        <end position="39"/>
    </location>
</feature>
<dbReference type="OrthoDB" id="9255863at2"/>
<evidence type="ECO:0000256" key="2">
    <source>
        <dbReference type="SAM" id="Phobius"/>
    </source>
</evidence>
<proteinExistence type="predicted"/>
<protein>
    <submittedName>
        <fullName evidence="3">Uncharacterized protein</fullName>
    </submittedName>
</protein>
<keyword evidence="2" id="KW-0472">Membrane</keyword>
<dbReference type="Proteomes" id="UP000053372">
    <property type="component" value="Unassembled WGS sequence"/>
</dbReference>